<protein>
    <submittedName>
        <fullName evidence="1">Uncharacterized protein</fullName>
    </submittedName>
</protein>
<reference evidence="1 2" key="1">
    <citation type="journal article" date="2014" name="Genome Announc.">
        <title>Genome sequence of the basidiomycetous fungus Pseudozyma aphidis DSM70725, an efficient producer of biosurfactant mannosylerythritol lipids.</title>
        <authorList>
            <person name="Lorenz S."/>
            <person name="Guenther M."/>
            <person name="Grumaz C."/>
            <person name="Rupp S."/>
            <person name="Zibek S."/>
            <person name="Sohn K."/>
        </authorList>
    </citation>
    <scope>NUCLEOTIDE SEQUENCE [LARGE SCALE GENOMIC DNA]</scope>
    <source>
        <strain evidence="2">ATCC 32657 / CBS 517.83 / DSM 70725 / JCM 10318 / NBRC 10182 / NRRL Y-7954 / St-0401</strain>
    </source>
</reference>
<sequence>MLQCSTLQFAAKAQTNLQLYGYGATCCKSSLSLVVPAGLHRLPTVAPRWSLRTLWENGPVLALGLPSSSLGGSGLWIQLETLHICSAGKHDRSSTLSPPGRNQVQIPLQRCRSSEIPEFKLFMLRPTVAVLRSSDARRFMKRPPLVFKAPGPEPTKCPLRVSGNSLDPGSRMLSPDPPPTCHAWASPLGRVGFALSPAQIFGSLIVDASLVQ</sequence>
<gene>
    <name evidence="1" type="ORF">PaG_06550</name>
</gene>
<dbReference type="AlphaFoldDB" id="W3VFW3"/>
<accession>W3VFW3</accession>
<proteinExistence type="predicted"/>
<comment type="caution">
    <text evidence="1">The sequence shown here is derived from an EMBL/GenBank/DDBJ whole genome shotgun (WGS) entry which is preliminary data.</text>
</comment>
<dbReference type="Proteomes" id="UP000019462">
    <property type="component" value="Unassembled WGS sequence"/>
</dbReference>
<evidence type="ECO:0000313" key="2">
    <source>
        <dbReference type="Proteomes" id="UP000019462"/>
    </source>
</evidence>
<organism evidence="1 2">
    <name type="scientific">Moesziomyces aphidis</name>
    <name type="common">Pseudozyma aphidis</name>
    <dbReference type="NCBI Taxonomy" id="84754"/>
    <lineage>
        <taxon>Eukaryota</taxon>
        <taxon>Fungi</taxon>
        <taxon>Dikarya</taxon>
        <taxon>Basidiomycota</taxon>
        <taxon>Ustilaginomycotina</taxon>
        <taxon>Ustilaginomycetes</taxon>
        <taxon>Ustilaginales</taxon>
        <taxon>Ustilaginaceae</taxon>
        <taxon>Moesziomyces</taxon>
    </lineage>
</organism>
<evidence type="ECO:0000313" key="1">
    <source>
        <dbReference type="EMBL" id="ETS59626.1"/>
    </source>
</evidence>
<keyword evidence="2" id="KW-1185">Reference proteome</keyword>
<name>W3VFW3_MOEAP</name>
<dbReference type="HOGENOM" id="CLU_1300176_0_0_1"/>
<dbReference type="EMBL" id="AWNI01000042">
    <property type="protein sequence ID" value="ETS59626.1"/>
    <property type="molecule type" value="Genomic_DNA"/>
</dbReference>